<proteinExistence type="predicted"/>
<dbReference type="AlphaFoldDB" id="K0SQY0"/>
<dbReference type="EMBL" id="AGNL01020770">
    <property type="protein sequence ID" value="EJK60692.1"/>
    <property type="molecule type" value="Genomic_DNA"/>
</dbReference>
<evidence type="ECO:0000256" key="1">
    <source>
        <dbReference type="SAM" id="MobiDB-lite"/>
    </source>
</evidence>
<evidence type="ECO:0000313" key="2">
    <source>
        <dbReference type="EMBL" id="EJK60692.1"/>
    </source>
</evidence>
<keyword evidence="3" id="KW-1185">Reference proteome</keyword>
<name>K0SQY0_THAOC</name>
<dbReference type="Proteomes" id="UP000266841">
    <property type="component" value="Unassembled WGS sequence"/>
</dbReference>
<sequence>MIIVSRDGPSALEQGMQILQNERHLLYEVISEMNSRELKANKVNDDAAEEVMKIIKAQMCICDYCSEESQRKIGEVMARVQKAGQESALQDLEPLKTTLRGLKADNKKLADVLIDLISKVTTVGLDETDTKVAAVLRVANVAWSKLEEVLGLKEAEAVHNLEETEADREETASEKADADPKEARRP</sequence>
<evidence type="ECO:0000313" key="3">
    <source>
        <dbReference type="Proteomes" id="UP000266841"/>
    </source>
</evidence>
<accession>K0SQY0</accession>
<feature type="compositionally biased region" description="Basic and acidic residues" evidence="1">
    <location>
        <begin position="169"/>
        <end position="186"/>
    </location>
</feature>
<organism evidence="2 3">
    <name type="scientific">Thalassiosira oceanica</name>
    <name type="common">Marine diatom</name>
    <dbReference type="NCBI Taxonomy" id="159749"/>
    <lineage>
        <taxon>Eukaryota</taxon>
        <taxon>Sar</taxon>
        <taxon>Stramenopiles</taxon>
        <taxon>Ochrophyta</taxon>
        <taxon>Bacillariophyta</taxon>
        <taxon>Coscinodiscophyceae</taxon>
        <taxon>Thalassiosirophycidae</taxon>
        <taxon>Thalassiosirales</taxon>
        <taxon>Thalassiosiraceae</taxon>
        <taxon>Thalassiosira</taxon>
    </lineage>
</organism>
<reference evidence="2 3" key="1">
    <citation type="journal article" date="2012" name="Genome Biol.">
        <title>Genome and low-iron response of an oceanic diatom adapted to chronic iron limitation.</title>
        <authorList>
            <person name="Lommer M."/>
            <person name="Specht M."/>
            <person name="Roy A.S."/>
            <person name="Kraemer L."/>
            <person name="Andreson R."/>
            <person name="Gutowska M.A."/>
            <person name="Wolf J."/>
            <person name="Bergner S.V."/>
            <person name="Schilhabel M.B."/>
            <person name="Klostermeier U.C."/>
            <person name="Beiko R.G."/>
            <person name="Rosenstiel P."/>
            <person name="Hippler M."/>
            <person name="Laroche J."/>
        </authorList>
    </citation>
    <scope>NUCLEOTIDE SEQUENCE [LARGE SCALE GENOMIC DNA]</scope>
    <source>
        <strain evidence="2 3">CCMP1005</strain>
    </source>
</reference>
<protein>
    <submittedName>
        <fullName evidence="2">Uncharacterized protein</fullName>
    </submittedName>
</protein>
<feature type="region of interest" description="Disordered" evidence="1">
    <location>
        <begin position="158"/>
        <end position="186"/>
    </location>
</feature>
<comment type="caution">
    <text evidence="2">The sequence shown here is derived from an EMBL/GenBank/DDBJ whole genome shotgun (WGS) entry which is preliminary data.</text>
</comment>
<gene>
    <name evidence="2" type="ORF">THAOC_18909</name>
</gene>